<gene>
    <name evidence="1" type="ORF">AAES_63736</name>
</gene>
<name>A0A0Q3Q4E2_AMAAE</name>
<organism evidence="1 2">
    <name type="scientific">Amazona aestiva</name>
    <name type="common">Blue-fronted Amazon parrot</name>
    <dbReference type="NCBI Taxonomy" id="12930"/>
    <lineage>
        <taxon>Eukaryota</taxon>
        <taxon>Metazoa</taxon>
        <taxon>Chordata</taxon>
        <taxon>Craniata</taxon>
        <taxon>Vertebrata</taxon>
        <taxon>Euteleostomi</taxon>
        <taxon>Archelosauria</taxon>
        <taxon>Archosauria</taxon>
        <taxon>Dinosauria</taxon>
        <taxon>Saurischia</taxon>
        <taxon>Theropoda</taxon>
        <taxon>Coelurosauria</taxon>
        <taxon>Aves</taxon>
        <taxon>Neognathae</taxon>
        <taxon>Neoaves</taxon>
        <taxon>Telluraves</taxon>
        <taxon>Australaves</taxon>
        <taxon>Psittaciformes</taxon>
        <taxon>Psittacidae</taxon>
        <taxon>Amazona</taxon>
    </lineage>
</organism>
<accession>A0A0Q3Q4E2</accession>
<evidence type="ECO:0000313" key="1">
    <source>
        <dbReference type="EMBL" id="KQK83084.1"/>
    </source>
</evidence>
<keyword evidence="2" id="KW-1185">Reference proteome</keyword>
<sequence length="91" mass="10040">MANWVLALSNKRVPGYPSPGAYRVVISGERDVEEPGGLLVEPKLRRAPLFESSLSLQEAKDRGYVVWFVDGSNYYEQGVPYTGYAAVNQGC</sequence>
<dbReference type="STRING" id="12930.A0A0Q3Q4E2"/>
<comment type="caution">
    <text evidence="1">The sequence shown here is derived from an EMBL/GenBank/DDBJ whole genome shotgun (WGS) entry which is preliminary data.</text>
</comment>
<dbReference type="Proteomes" id="UP000051836">
    <property type="component" value="Unassembled WGS sequence"/>
</dbReference>
<dbReference type="AlphaFoldDB" id="A0A0Q3Q4E2"/>
<proteinExistence type="predicted"/>
<dbReference type="EMBL" id="LMAW01001625">
    <property type="protein sequence ID" value="KQK83084.1"/>
    <property type="molecule type" value="Genomic_DNA"/>
</dbReference>
<dbReference type="OrthoDB" id="9428028at2759"/>
<reference evidence="1 2" key="1">
    <citation type="submission" date="2015-10" db="EMBL/GenBank/DDBJ databases">
        <authorList>
            <person name="Gilbert D.G."/>
        </authorList>
    </citation>
    <scope>NUCLEOTIDE SEQUENCE [LARGE SCALE GENOMIC DNA]</scope>
    <source>
        <strain evidence="1">FVVF132</strain>
    </source>
</reference>
<evidence type="ECO:0000313" key="2">
    <source>
        <dbReference type="Proteomes" id="UP000051836"/>
    </source>
</evidence>
<protein>
    <submittedName>
        <fullName evidence="1">Uncharacterized protein</fullName>
    </submittedName>
</protein>